<reference evidence="2 3" key="1">
    <citation type="journal article" date="2016" name="Sci. Rep.">
        <title>The Dendrobium catenatum Lindl. genome sequence provides insights into polysaccharide synthase, floral development and adaptive evolution.</title>
        <authorList>
            <person name="Zhang G.Q."/>
            <person name="Xu Q."/>
            <person name="Bian C."/>
            <person name="Tsai W.C."/>
            <person name="Yeh C.M."/>
            <person name="Liu K.W."/>
            <person name="Yoshida K."/>
            <person name="Zhang L.S."/>
            <person name="Chang S.B."/>
            <person name="Chen F."/>
            <person name="Shi Y."/>
            <person name="Su Y.Y."/>
            <person name="Zhang Y.Q."/>
            <person name="Chen L.J."/>
            <person name="Yin Y."/>
            <person name="Lin M."/>
            <person name="Huang H."/>
            <person name="Deng H."/>
            <person name="Wang Z.W."/>
            <person name="Zhu S.L."/>
            <person name="Zhao X."/>
            <person name="Deng C."/>
            <person name="Niu S.C."/>
            <person name="Huang J."/>
            <person name="Wang M."/>
            <person name="Liu G.H."/>
            <person name="Yang H.J."/>
            <person name="Xiao X.J."/>
            <person name="Hsiao Y.Y."/>
            <person name="Wu W.L."/>
            <person name="Chen Y.Y."/>
            <person name="Mitsuda N."/>
            <person name="Ohme-Takagi M."/>
            <person name="Luo Y.B."/>
            <person name="Van de Peer Y."/>
            <person name="Liu Z.J."/>
        </authorList>
    </citation>
    <scope>NUCLEOTIDE SEQUENCE [LARGE SCALE GENOMIC DNA]</scope>
    <source>
        <tissue evidence="2">The whole plant</tissue>
    </source>
</reference>
<dbReference type="Proteomes" id="UP000233837">
    <property type="component" value="Unassembled WGS sequence"/>
</dbReference>
<evidence type="ECO:0000256" key="1">
    <source>
        <dbReference type="SAM" id="Phobius"/>
    </source>
</evidence>
<protein>
    <submittedName>
        <fullName evidence="2">AP2-like ethylene-responsive transcription factor</fullName>
    </submittedName>
</protein>
<dbReference type="AlphaFoldDB" id="A0A2I0VRE9"/>
<keyword evidence="1" id="KW-0472">Membrane</keyword>
<accession>A0A2I0VRE9</accession>
<organism evidence="2 3">
    <name type="scientific">Dendrobium catenatum</name>
    <dbReference type="NCBI Taxonomy" id="906689"/>
    <lineage>
        <taxon>Eukaryota</taxon>
        <taxon>Viridiplantae</taxon>
        <taxon>Streptophyta</taxon>
        <taxon>Embryophyta</taxon>
        <taxon>Tracheophyta</taxon>
        <taxon>Spermatophyta</taxon>
        <taxon>Magnoliopsida</taxon>
        <taxon>Liliopsida</taxon>
        <taxon>Asparagales</taxon>
        <taxon>Orchidaceae</taxon>
        <taxon>Epidendroideae</taxon>
        <taxon>Malaxideae</taxon>
        <taxon>Dendrobiinae</taxon>
        <taxon>Dendrobium</taxon>
    </lineage>
</organism>
<gene>
    <name evidence="2" type="ORF">MA16_Dca009059</name>
</gene>
<reference evidence="2 3" key="2">
    <citation type="journal article" date="2017" name="Nature">
        <title>The Apostasia genome and the evolution of orchids.</title>
        <authorList>
            <person name="Zhang G.Q."/>
            <person name="Liu K.W."/>
            <person name="Li Z."/>
            <person name="Lohaus R."/>
            <person name="Hsiao Y.Y."/>
            <person name="Niu S.C."/>
            <person name="Wang J.Y."/>
            <person name="Lin Y.C."/>
            <person name="Xu Q."/>
            <person name="Chen L.J."/>
            <person name="Yoshida K."/>
            <person name="Fujiwara S."/>
            <person name="Wang Z.W."/>
            <person name="Zhang Y.Q."/>
            <person name="Mitsuda N."/>
            <person name="Wang M."/>
            <person name="Liu G.H."/>
            <person name="Pecoraro L."/>
            <person name="Huang H.X."/>
            <person name="Xiao X.J."/>
            <person name="Lin M."/>
            <person name="Wu X.Y."/>
            <person name="Wu W.L."/>
            <person name="Chen Y.Y."/>
            <person name="Chang S.B."/>
            <person name="Sakamoto S."/>
            <person name="Ohme-Takagi M."/>
            <person name="Yagi M."/>
            <person name="Zeng S.J."/>
            <person name="Shen C.Y."/>
            <person name="Yeh C.M."/>
            <person name="Luo Y.B."/>
            <person name="Tsai W.C."/>
            <person name="Van de Peer Y."/>
            <person name="Liu Z.J."/>
        </authorList>
    </citation>
    <scope>NUCLEOTIDE SEQUENCE [LARGE SCALE GENOMIC DNA]</scope>
    <source>
        <tissue evidence="2">The whole plant</tissue>
    </source>
</reference>
<name>A0A2I0VRE9_9ASPA</name>
<feature type="transmembrane region" description="Helical" evidence="1">
    <location>
        <begin position="47"/>
        <end position="72"/>
    </location>
</feature>
<keyword evidence="1" id="KW-0812">Transmembrane</keyword>
<keyword evidence="1" id="KW-1133">Transmembrane helix</keyword>
<sequence>MAFGFPVLIVFRALAPWIPRLAVSVPWLLGFHGWLLVFLLGGLSRALVPQFLAGLLGFRGCLFGSLAGLFLVRDPTTEGKYAGGFGMERKIDLTSHIRWWAPKKSRQPESVSSHEDVSRELRAVESSVQATEPYKLPLLGLPQKEKSQVRGTSACSILSRSAAFKNFMEKASQIQESTTSKEPDQGKSIPHFFASSELDSSGISMGFGELPIQRSQYSLSPLLTAPLRTSWNPVDPIPDPVFWTSLVPPTGQSLTTAVSSLPTNPAL</sequence>
<evidence type="ECO:0000313" key="2">
    <source>
        <dbReference type="EMBL" id="PKU65984.1"/>
    </source>
</evidence>
<dbReference type="STRING" id="906689.A0A2I0VRE9"/>
<keyword evidence="3" id="KW-1185">Reference proteome</keyword>
<feature type="transmembrane region" description="Helical" evidence="1">
    <location>
        <begin position="21"/>
        <end position="41"/>
    </location>
</feature>
<proteinExistence type="predicted"/>
<evidence type="ECO:0000313" key="3">
    <source>
        <dbReference type="Proteomes" id="UP000233837"/>
    </source>
</evidence>
<dbReference type="EMBL" id="KZ503303">
    <property type="protein sequence ID" value="PKU65984.1"/>
    <property type="molecule type" value="Genomic_DNA"/>
</dbReference>